<gene>
    <name evidence="1" type="ORF">GCM10022247_34700</name>
</gene>
<proteinExistence type="predicted"/>
<dbReference type="EMBL" id="BAABAL010000012">
    <property type="protein sequence ID" value="GAA4009621.1"/>
    <property type="molecule type" value="Genomic_DNA"/>
</dbReference>
<keyword evidence="2" id="KW-1185">Reference proteome</keyword>
<accession>A0ABP7SBN4</accession>
<evidence type="ECO:0000313" key="2">
    <source>
        <dbReference type="Proteomes" id="UP001501747"/>
    </source>
</evidence>
<dbReference type="Proteomes" id="UP001501747">
    <property type="component" value="Unassembled WGS sequence"/>
</dbReference>
<organism evidence="1 2">
    <name type="scientific">Allokutzneria multivorans</name>
    <dbReference type="NCBI Taxonomy" id="1142134"/>
    <lineage>
        <taxon>Bacteria</taxon>
        <taxon>Bacillati</taxon>
        <taxon>Actinomycetota</taxon>
        <taxon>Actinomycetes</taxon>
        <taxon>Pseudonocardiales</taxon>
        <taxon>Pseudonocardiaceae</taxon>
        <taxon>Allokutzneria</taxon>
    </lineage>
</organism>
<protein>
    <submittedName>
        <fullName evidence="1">Uncharacterized protein</fullName>
    </submittedName>
</protein>
<sequence length="328" mass="36346">MFHLSIREIDDKQTVTPGDFMNKRLTLDDLPIPVSRIDLHCPDCESEPGDSCHFSCTVSVPPTEVALKLVGRGVFAERNCLTCEGTGRRSGAARHPCWCLRDSASVLEQRARSLAPIAEMEVDPSARSRRATVQRRYLAHALAGALRRQGIEAVPRKTALNLLGHDYLVDVTTAFGDLIAGFDQGQRATIVRPDGSRWTLAVEGPVTSAAATIARHIPELIGDARDQVVWVQALLQFAPGETHIMWTHLPLGRTYGWERIVSPEQLNRAEYHRSINRAKLPQADVVMATRLFYPPEIAQNADRLAEAITSHIELLTSKIRRGQLTIEG</sequence>
<comment type="caution">
    <text evidence="1">The sequence shown here is derived from an EMBL/GenBank/DDBJ whole genome shotgun (WGS) entry which is preliminary data.</text>
</comment>
<evidence type="ECO:0000313" key="1">
    <source>
        <dbReference type="EMBL" id="GAA4009621.1"/>
    </source>
</evidence>
<name>A0ABP7SBN4_9PSEU</name>
<reference evidence="2" key="1">
    <citation type="journal article" date="2019" name="Int. J. Syst. Evol. Microbiol.">
        <title>The Global Catalogue of Microorganisms (GCM) 10K type strain sequencing project: providing services to taxonomists for standard genome sequencing and annotation.</title>
        <authorList>
            <consortium name="The Broad Institute Genomics Platform"/>
            <consortium name="The Broad Institute Genome Sequencing Center for Infectious Disease"/>
            <person name="Wu L."/>
            <person name="Ma J."/>
        </authorList>
    </citation>
    <scope>NUCLEOTIDE SEQUENCE [LARGE SCALE GENOMIC DNA]</scope>
    <source>
        <strain evidence="2">JCM 17342</strain>
    </source>
</reference>